<reference evidence="2 3" key="1">
    <citation type="submission" date="2015-10" db="EMBL/GenBank/DDBJ databases">
        <title>Erysipelothrix larvae sp. LV19 isolated from the larval gut of the rhinoceros beetle, Trypoxylus dichotomus.</title>
        <authorList>
            <person name="Lim S."/>
            <person name="Kim B.-C."/>
        </authorList>
    </citation>
    <scope>NUCLEOTIDE SEQUENCE [LARGE SCALE GENOMIC DNA]</scope>
    <source>
        <strain evidence="2 3">LV19</strain>
    </source>
</reference>
<sequence>MNHLILTNRHHVLMYDDVFEGIYLNIHIIITPPYIFVIDSGLGAQTAQDINHIIHEYGNNQPIILINSHAHWDHVWGNAFIDSAWIVSHKRCLEVLKSDLVHDYETHKTYARGAVIPKYPNLTFDQTLIFEEAGIELGFAPGHTDNDIYVYDHFDHILNVGDNIGDTVEECIPYLETSQEIYVQSIKRYQSYDVKWVVSGHNEVVDASMFDKILDQLK</sequence>
<accession>A0A0X8H037</accession>
<dbReference type="PANTHER" id="PTHR42951">
    <property type="entry name" value="METALLO-BETA-LACTAMASE DOMAIN-CONTAINING"/>
    <property type="match status" value="1"/>
</dbReference>
<dbReference type="Gene3D" id="3.60.15.10">
    <property type="entry name" value="Ribonuclease Z/Hydroxyacylglutathione hydrolase-like"/>
    <property type="match status" value="1"/>
</dbReference>
<dbReference type="EMBL" id="CP013213">
    <property type="protein sequence ID" value="AMC93608.1"/>
    <property type="molecule type" value="Genomic_DNA"/>
</dbReference>
<dbReference type="KEGG" id="erl:AOC36_06295"/>
<dbReference type="AlphaFoldDB" id="A0A0X8H037"/>
<name>A0A0X8H037_9FIRM</name>
<dbReference type="SUPFAM" id="SSF56281">
    <property type="entry name" value="Metallo-hydrolase/oxidoreductase"/>
    <property type="match status" value="1"/>
</dbReference>
<evidence type="ECO:0000313" key="2">
    <source>
        <dbReference type="EMBL" id="AMC93608.1"/>
    </source>
</evidence>
<dbReference type="SMART" id="SM00849">
    <property type="entry name" value="Lactamase_B"/>
    <property type="match status" value="1"/>
</dbReference>
<dbReference type="InterPro" id="IPR036866">
    <property type="entry name" value="RibonucZ/Hydroxyglut_hydro"/>
</dbReference>
<dbReference type="RefSeq" id="WP_067632551.1">
    <property type="nucleotide sequence ID" value="NZ_CP013213.1"/>
</dbReference>
<gene>
    <name evidence="2" type="ORF">AOC36_06295</name>
</gene>
<dbReference type="Proteomes" id="UP000063781">
    <property type="component" value="Chromosome"/>
</dbReference>
<dbReference type="InterPro" id="IPR001279">
    <property type="entry name" value="Metallo-B-lactamas"/>
</dbReference>
<dbReference type="Pfam" id="PF00753">
    <property type="entry name" value="Lactamase_B"/>
    <property type="match status" value="1"/>
</dbReference>
<proteinExistence type="predicted"/>
<evidence type="ECO:0000313" key="3">
    <source>
        <dbReference type="Proteomes" id="UP000063781"/>
    </source>
</evidence>
<evidence type="ECO:0000259" key="1">
    <source>
        <dbReference type="SMART" id="SM00849"/>
    </source>
</evidence>
<feature type="domain" description="Metallo-beta-lactamase" evidence="1">
    <location>
        <begin position="23"/>
        <end position="201"/>
    </location>
</feature>
<dbReference type="OrthoDB" id="9761531at2"/>
<organism evidence="2 3">
    <name type="scientific">Erysipelothrix larvae</name>
    <dbReference type="NCBI Taxonomy" id="1514105"/>
    <lineage>
        <taxon>Bacteria</taxon>
        <taxon>Bacillati</taxon>
        <taxon>Bacillota</taxon>
        <taxon>Erysipelotrichia</taxon>
        <taxon>Erysipelotrichales</taxon>
        <taxon>Erysipelotrichaceae</taxon>
        <taxon>Erysipelothrix</taxon>
    </lineage>
</organism>
<dbReference type="InterPro" id="IPR050855">
    <property type="entry name" value="NDM-1-like"/>
</dbReference>
<keyword evidence="3" id="KW-1185">Reference proteome</keyword>
<protein>
    <recommendedName>
        <fullName evidence="1">Metallo-beta-lactamase domain-containing protein</fullName>
    </recommendedName>
</protein>
<dbReference type="STRING" id="1514105.AOC36_06295"/>